<evidence type="ECO:0000313" key="3">
    <source>
        <dbReference type="Proteomes" id="UP001149400"/>
    </source>
</evidence>
<accession>A0ABT5QVM3</accession>
<sequence length="108" mass="11724">MKALSRWVAIVAFTSLSFGVFAQSDPTAPLGYDAPSKATKTKTYRLPRLDAILCGGNNACSAVINGRSVSKGQSINGYFISAIHDNSVTLKRGERRWSLTVFNEQVVQ</sequence>
<dbReference type="Proteomes" id="UP001149400">
    <property type="component" value="Unassembled WGS sequence"/>
</dbReference>
<evidence type="ECO:0000313" key="2">
    <source>
        <dbReference type="EMBL" id="MDD1792061.1"/>
    </source>
</evidence>
<feature type="chain" id="PRO_5045725424" evidence="1">
    <location>
        <begin position="23"/>
        <end position="108"/>
    </location>
</feature>
<proteinExistence type="predicted"/>
<dbReference type="EMBL" id="JAJUBC010000002">
    <property type="protein sequence ID" value="MDD1792061.1"/>
    <property type="molecule type" value="Genomic_DNA"/>
</dbReference>
<organism evidence="2 3">
    <name type="scientific">Enterovibrio gelatinilyticus</name>
    <dbReference type="NCBI Taxonomy" id="2899819"/>
    <lineage>
        <taxon>Bacteria</taxon>
        <taxon>Pseudomonadati</taxon>
        <taxon>Pseudomonadota</taxon>
        <taxon>Gammaproteobacteria</taxon>
        <taxon>Vibrionales</taxon>
        <taxon>Vibrionaceae</taxon>
        <taxon>Enterovibrio</taxon>
    </lineage>
</organism>
<dbReference type="RefSeq" id="WP_274162971.1">
    <property type="nucleotide sequence ID" value="NZ_JAJUBC010000002.1"/>
</dbReference>
<comment type="caution">
    <text evidence="2">The sequence shown here is derived from an EMBL/GenBank/DDBJ whole genome shotgun (WGS) entry which is preliminary data.</text>
</comment>
<feature type="signal peptide" evidence="1">
    <location>
        <begin position="1"/>
        <end position="22"/>
    </location>
</feature>
<reference evidence="2" key="1">
    <citation type="submission" date="2021-12" db="EMBL/GenBank/DDBJ databases">
        <title>Enterovibrio ZSDZ35 sp. nov. and Enterovibrio ZSDZ42 sp. nov., isolated from coastal seawater in Qingdao.</title>
        <authorList>
            <person name="Zhang P."/>
        </authorList>
    </citation>
    <scope>NUCLEOTIDE SEQUENCE</scope>
    <source>
        <strain evidence="2">ZSDZ42</strain>
    </source>
</reference>
<keyword evidence="1" id="KW-0732">Signal</keyword>
<protein>
    <submittedName>
        <fullName evidence="2">MSHA biogenesis protein MshK</fullName>
    </submittedName>
</protein>
<gene>
    <name evidence="2" type="ORF">LRP50_02855</name>
</gene>
<evidence type="ECO:0000256" key="1">
    <source>
        <dbReference type="SAM" id="SignalP"/>
    </source>
</evidence>
<keyword evidence="3" id="KW-1185">Reference proteome</keyword>
<name>A0ABT5QVM3_9GAMM</name>